<dbReference type="Proteomes" id="UP000094472">
    <property type="component" value="Unassembled WGS sequence"/>
</dbReference>
<name>A0A1E3W1U4_9HYPH</name>
<accession>A0A1E3W1U4</accession>
<organism evidence="1 2">
    <name type="scientific">Methyloceanibacter superfactus</name>
    <dbReference type="NCBI Taxonomy" id="1774969"/>
    <lineage>
        <taxon>Bacteria</taxon>
        <taxon>Pseudomonadati</taxon>
        <taxon>Pseudomonadota</taxon>
        <taxon>Alphaproteobacteria</taxon>
        <taxon>Hyphomicrobiales</taxon>
        <taxon>Hyphomicrobiaceae</taxon>
        <taxon>Methyloceanibacter</taxon>
    </lineage>
</organism>
<dbReference type="EMBL" id="LPWF01000016">
    <property type="protein sequence ID" value="ODR99709.1"/>
    <property type="molecule type" value="Genomic_DNA"/>
</dbReference>
<comment type="caution">
    <text evidence="1">The sequence shown here is derived from an EMBL/GenBank/DDBJ whole genome shotgun (WGS) entry which is preliminary data.</text>
</comment>
<dbReference type="AlphaFoldDB" id="A0A1E3W1U4"/>
<evidence type="ECO:0000313" key="1">
    <source>
        <dbReference type="EMBL" id="ODR99709.1"/>
    </source>
</evidence>
<dbReference type="STRING" id="1774969.AUC69_08845"/>
<sequence length="94" mass="9861">MAAAALAPSNGIVPLIMSPPSFAAGRTTSSISSRRSFTAWARSSAALAAATKTIAPKQAPTMNVTLCMDFSQIGRALRRPSSNLAFRSRCPRAH</sequence>
<protein>
    <submittedName>
        <fullName evidence="1">Uncharacterized protein</fullName>
    </submittedName>
</protein>
<keyword evidence="2" id="KW-1185">Reference proteome</keyword>
<proteinExistence type="predicted"/>
<reference evidence="1 2" key="1">
    <citation type="journal article" date="2016" name="Environ. Microbiol.">
        <title>New Methyloceanibacter diversity from North Sea sediments includes methanotroph containing solely the soluble methane monooxygenase.</title>
        <authorList>
            <person name="Vekeman B."/>
            <person name="Kerckhof F.M."/>
            <person name="Cremers G."/>
            <person name="de Vos P."/>
            <person name="Vandamme P."/>
            <person name="Boon N."/>
            <person name="Op den Camp H.J."/>
            <person name="Heylen K."/>
        </authorList>
    </citation>
    <scope>NUCLEOTIDE SEQUENCE [LARGE SCALE GENOMIC DNA]</scope>
    <source>
        <strain evidence="1 2">R-67175</strain>
    </source>
</reference>
<gene>
    <name evidence="1" type="ORF">AUC69_08845</name>
</gene>
<evidence type="ECO:0000313" key="2">
    <source>
        <dbReference type="Proteomes" id="UP000094472"/>
    </source>
</evidence>